<sequence length="295" mass="34338">MKYQELYNVLEGFHFELLDNPEFKEDSVREEIILPIIKGLGYSPNKPNQIIRSRKLLHPFVSIGSKRKEIFIIPDYLFEVDGKPTWILDAKAPSESIIKSIHVEQAYSYAIHSEVRVKYFALCNGKEFALYNIEKNDPILFFQMKAIPSYWDNLKYLLSPQNIIKNSAHILAKDWGLHLKRLGFDSFESLVFPNVPVMYIGQLHPDKFSLSGCLNDEGNRYVVTFDFGYDVFKQFVGKIPNNAIKILENRKPDSRGAVKFVDRMYFINIDCKIGKTLEENEDEIFLPLWINKLID</sequence>
<evidence type="ECO:0000313" key="1">
    <source>
        <dbReference type="EMBL" id="KAA6323676.1"/>
    </source>
</evidence>
<gene>
    <name evidence="1" type="ORF">EZS27_026906</name>
</gene>
<dbReference type="AlphaFoldDB" id="A0A5J4QP40"/>
<dbReference type="Gene3D" id="3.90.1570.30">
    <property type="match status" value="1"/>
</dbReference>
<comment type="caution">
    <text evidence="1">The sequence shown here is derived from an EMBL/GenBank/DDBJ whole genome shotgun (WGS) entry which is preliminary data.</text>
</comment>
<accession>A0A5J4QP40</accession>
<name>A0A5J4QP40_9ZZZZ</name>
<protein>
    <submittedName>
        <fullName evidence="1">Uncharacterized protein</fullName>
    </submittedName>
</protein>
<dbReference type="EMBL" id="SNRY01002750">
    <property type="protein sequence ID" value="KAA6323676.1"/>
    <property type="molecule type" value="Genomic_DNA"/>
</dbReference>
<organism evidence="1">
    <name type="scientific">termite gut metagenome</name>
    <dbReference type="NCBI Taxonomy" id="433724"/>
    <lineage>
        <taxon>unclassified sequences</taxon>
        <taxon>metagenomes</taxon>
        <taxon>organismal metagenomes</taxon>
    </lineage>
</organism>
<reference evidence="1" key="1">
    <citation type="submission" date="2019-03" db="EMBL/GenBank/DDBJ databases">
        <title>Single cell metagenomics reveals metabolic interactions within the superorganism composed of flagellate Streblomastix strix and complex community of Bacteroidetes bacteria on its surface.</title>
        <authorList>
            <person name="Treitli S.C."/>
            <person name="Kolisko M."/>
            <person name="Husnik F."/>
            <person name="Keeling P."/>
            <person name="Hampl V."/>
        </authorList>
    </citation>
    <scope>NUCLEOTIDE SEQUENCE</scope>
    <source>
        <strain evidence="1">STM</strain>
    </source>
</reference>
<proteinExistence type="predicted"/>